<name>A0A379JGP3_9NOCA</name>
<evidence type="ECO:0000313" key="2">
    <source>
        <dbReference type="EMBL" id="SUD47630.1"/>
    </source>
</evidence>
<dbReference type="Pfam" id="PF19760">
    <property type="entry name" value="DUF6247"/>
    <property type="match status" value="1"/>
</dbReference>
<dbReference type="InterPro" id="IPR046214">
    <property type="entry name" value="DUF6247"/>
</dbReference>
<accession>A0A379JGP3</accession>
<dbReference type="STRING" id="1406858.GCA_000710895_02074"/>
<sequence>MTAEHGYAKFEHGFPLPAHASPAAIRSCLDPADVQRFDREYSDALDVARESLDLTGLFDTLATWRHTADRALLPDGRVPVRCVLLFGDEARLVTPWHLGRDLLRLPASVIARACDMPANELPGRYFTATGDRDNLHDFRLVNDPRL</sequence>
<evidence type="ECO:0000313" key="3">
    <source>
        <dbReference type="Proteomes" id="UP000255467"/>
    </source>
</evidence>
<dbReference type="EMBL" id="CP041695">
    <property type="protein sequence ID" value="QDP78392.1"/>
    <property type="molecule type" value="Genomic_DNA"/>
</dbReference>
<dbReference type="OrthoDB" id="4555956at2"/>
<dbReference type="AlphaFoldDB" id="A0A379JGP3"/>
<organism evidence="2 3">
    <name type="scientific">Nocardia otitidiscaviarum</name>
    <dbReference type="NCBI Taxonomy" id="1823"/>
    <lineage>
        <taxon>Bacteria</taxon>
        <taxon>Bacillati</taxon>
        <taxon>Actinomycetota</taxon>
        <taxon>Actinomycetes</taxon>
        <taxon>Mycobacteriales</taxon>
        <taxon>Nocardiaceae</taxon>
        <taxon>Nocardia</taxon>
    </lineage>
</organism>
<dbReference type="EMBL" id="UGRY01000003">
    <property type="protein sequence ID" value="SUD47630.1"/>
    <property type="molecule type" value="Genomic_DNA"/>
</dbReference>
<dbReference type="KEGG" id="nod:FOH10_06155"/>
<gene>
    <name evidence="1" type="ORF">FOH10_06155</name>
    <name evidence="2" type="ORF">NCTC1934_04951</name>
</gene>
<dbReference type="Proteomes" id="UP000317039">
    <property type="component" value="Chromosome"/>
</dbReference>
<dbReference type="RefSeq" id="WP_051037017.1">
    <property type="nucleotide sequence ID" value="NZ_CP041695.1"/>
</dbReference>
<reference evidence="1 4" key="2">
    <citation type="submission" date="2019-07" db="EMBL/GenBank/DDBJ databases">
        <title>Complete Genome Sequence and Methylome Analysis of Nocardia otitidis-caviarum NEB252.</title>
        <authorList>
            <person name="Fomenkov A."/>
            <person name="Anton B.P."/>
            <person name="Vincze T."/>
            <person name="Roberts R.J."/>
        </authorList>
    </citation>
    <scope>NUCLEOTIDE SEQUENCE [LARGE SCALE GENOMIC DNA]</scope>
    <source>
        <strain evidence="1 4">NEB252</strain>
    </source>
</reference>
<evidence type="ECO:0000313" key="4">
    <source>
        <dbReference type="Proteomes" id="UP000317039"/>
    </source>
</evidence>
<evidence type="ECO:0000313" key="1">
    <source>
        <dbReference type="EMBL" id="QDP78392.1"/>
    </source>
</evidence>
<dbReference type="GeneID" id="80331977"/>
<protein>
    <submittedName>
        <fullName evidence="2">Uncharacterized protein</fullName>
    </submittedName>
</protein>
<dbReference type="Proteomes" id="UP000255467">
    <property type="component" value="Unassembled WGS sequence"/>
</dbReference>
<proteinExistence type="predicted"/>
<keyword evidence="3" id="KW-1185">Reference proteome</keyword>
<reference evidence="2 3" key="1">
    <citation type="submission" date="2018-06" db="EMBL/GenBank/DDBJ databases">
        <authorList>
            <consortium name="Pathogen Informatics"/>
            <person name="Doyle S."/>
        </authorList>
    </citation>
    <scope>NUCLEOTIDE SEQUENCE [LARGE SCALE GENOMIC DNA]</scope>
    <source>
        <strain evidence="2 3">NCTC1934</strain>
    </source>
</reference>